<dbReference type="RefSeq" id="WP_142941716.1">
    <property type="nucleotide sequence ID" value="NZ_VIKR01000002.1"/>
</dbReference>
<feature type="transmembrane region" description="Helical" evidence="1">
    <location>
        <begin position="401"/>
        <end position="420"/>
    </location>
</feature>
<keyword evidence="3" id="KW-1185">Reference proteome</keyword>
<comment type="caution">
    <text evidence="2">The sequence shown here is derived from an EMBL/GenBank/DDBJ whole genome shotgun (WGS) entry which is preliminary data.</text>
</comment>
<evidence type="ECO:0000256" key="1">
    <source>
        <dbReference type="SAM" id="Phobius"/>
    </source>
</evidence>
<sequence length="437" mass="48064">MQQIKRTIGFYFSHSYVTLISIILLAATLMPMQIILPGNSGEPERILSFLLMSSCVIGSFIGIYFAGGMLKLKQHYLWAINPYYRNVLISAFLILVIVYSAIQASVMSINLPRLHLLLFTPFCAAMFSAFTVLGKSLLHKTLIPSAPILLGLTVKLGVPPNVILLLIIGASVGLVYYLFEVDRDKVKTAKETLQAVGIGESATLPPIVAKINHAIGRHLTPMIKKSRKDVSWAICLPYFKLGLVPLTYLVFIIPLSLMGDNEKSILEVFTVMMTASTLISLIGESRKLMPQIKPVAHTFIGPGQIDLKNRILRAVDFLIVKNCTILVASVIVLAELLSIEYNFKLIVLQSILVVGVGLAFSPGFLSLRWINVSLVLVTALASYAGVIILAGIWLSNTPSDQWFSLPAFIYVGSLIALRLISKTYFAKLPMESLLKVK</sequence>
<feature type="transmembrane region" description="Helical" evidence="1">
    <location>
        <begin position="265"/>
        <end position="283"/>
    </location>
</feature>
<organism evidence="2 3">
    <name type="scientific">Aliikangiella marina</name>
    <dbReference type="NCBI Taxonomy" id="1712262"/>
    <lineage>
        <taxon>Bacteria</taxon>
        <taxon>Pseudomonadati</taxon>
        <taxon>Pseudomonadota</taxon>
        <taxon>Gammaproteobacteria</taxon>
        <taxon>Oceanospirillales</taxon>
        <taxon>Pleioneaceae</taxon>
        <taxon>Aliikangiella</taxon>
    </lineage>
</organism>
<feature type="transmembrane region" description="Helical" evidence="1">
    <location>
        <begin position="87"/>
        <end position="109"/>
    </location>
</feature>
<feature type="transmembrane region" description="Helical" evidence="1">
    <location>
        <begin position="374"/>
        <end position="395"/>
    </location>
</feature>
<feature type="transmembrane region" description="Helical" evidence="1">
    <location>
        <begin position="16"/>
        <end position="36"/>
    </location>
</feature>
<protein>
    <submittedName>
        <fullName evidence="2">Uncharacterized protein</fullName>
    </submittedName>
</protein>
<feature type="transmembrane region" description="Helical" evidence="1">
    <location>
        <begin position="345"/>
        <end position="367"/>
    </location>
</feature>
<feature type="transmembrane region" description="Helical" evidence="1">
    <location>
        <begin position="158"/>
        <end position="179"/>
    </location>
</feature>
<dbReference type="AlphaFoldDB" id="A0A545TD11"/>
<keyword evidence="1" id="KW-0812">Transmembrane</keyword>
<feature type="transmembrane region" description="Helical" evidence="1">
    <location>
        <begin position="318"/>
        <end position="339"/>
    </location>
</feature>
<keyword evidence="1" id="KW-1133">Transmembrane helix</keyword>
<evidence type="ECO:0000313" key="2">
    <source>
        <dbReference type="EMBL" id="TQV75099.1"/>
    </source>
</evidence>
<gene>
    <name evidence="2" type="ORF">FLL45_09160</name>
</gene>
<accession>A0A545TD11</accession>
<dbReference type="OrthoDB" id="9838195at2"/>
<proteinExistence type="predicted"/>
<name>A0A545TD11_9GAMM</name>
<dbReference type="Proteomes" id="UP000317839">
    <property type="component" value="Unassembled WGS sequence"/>
</dbReference>
<evidence type="ECO:0000313" key="3">
    <source>
        <dbReference type="Proteomes" id="UP000317839"/>
    </source>
</evidence>
<keyword evidence="1" id="KW-0472">Membrane</keyword>
<feature type="transmembrane region" description="Helical" evidence="1">
    <location>
        <begin position="230"/>
        <end position="253"/>
    </location>
</feature>
<dbReference type="EMBL" id="VIKR01000002">
    <property type="protein sequence ID" value="TQV75099.1"/>
    <property type="molecule type" value="Genomic_DNA"/>
</dbReference>
<reference evidence="2 3" key="1">
    <citation type="submission" date="2019-06" db="EMBL/GenBank/DDBJ databases">
        <title>Draft genome of Aliikangiella marina GYP-15.</title>
        <authorList>
            <person name="Wang G."/>
        </authorList>
    </citation>
    <scope>NUCLEOTIDE SEQUENCE [LARGE SCALE GENOMIC DNA]</scope>
    <source>
        <strain evidence="2 3">GYP-15</strain>
    </source>
</reference>
<feature type="transmembrane region" description="Helical" evidence="1">
    <location>
        <begin position="48"/>
        <end position="67"/>
    </location>
</feature>